<protein>
    <submittedName>
        <fullName evidence="2">Uncharacterized protein</fullName>
    </submittedName>
</protein>
<name>A0A498KNK8_MALDO</name>
<evidence type="ECO:0000313" key="2">
    <source>
        <dbReference type="EMBL" id="RXI09137.1"/>
    </source>
</evidence>
<proteinExistence type="predicted"/>
<evidence type="ECO:0000256" key="1">
    <source>
        <dbReference type="SAM" id="MobiDB-lite"/>
    </source>
</evidence>
<accession>A0A498KNK8</accession>
<feature type="region of interest" description="Disordered" evidence="1">
    <location>
        <begin position="68"/>
        <end position="87"/>
    </location>
</feature>
<gene>
    <name evidence="2" type="ORF">DVH24_023298</name>
</gene>
<dbReference type="AlphaFoldDB" id="A0A498KNK8"/>
<organism evidence="2 3">
    <name type="scientific">Malus domestica</name>
    <name type="common">Apple</name>
    <name type="synonym">Pyrus malus</name>
    <dbReference type="NCBI Taxonomy" id="3750"/>
    <lineage>
        <taxon>Eukaryota</taxon>
        <taxon>Viridiplantae</taxon>
        <taxon>Streptophyta</taxon>
        <taxon>Embryophyta</taxon>
        <taxon>Tracheophyta</taxon>
        <taxon>Spermatophyta</taxon>
        <taxon>Magnoliopsida</taxon>
        <taxon>eudicotyledons</taxon>
        <taxon>Gunneridae</taxon>
        <taxon>Pentapetalae</taxon>
        <taxon>rosids</taxon>
        <taxon>fabids</taxon>
        <taxon>Rosales</taxon>
        <taxon>Rosaceae</taxon>
        <taxon>Amygdaloideae</taxon>
        <taxon>Maleae</taxon>
        <taxon>Malus</taxon>
    </lineage>
</organism>
<feature type="region of interest" description="Disordered" evidence="1">
    <location>
        <begin position="1"/>
        <end position="30"/>
    </location>
</feature>
<reference evidence="2 3" key="1">
    <citation type="submission" date="2018-10" db="EMBL/GenBank/DDBJ databases">
        <title>A high-quality apple genome assembly.</title>
        <authorList>
            <person name="Hu J."/>
        </authorList>
    </citation>
    <scope>NUCLEOTIDE SEQUENCE [LARGE SCALE GENOMIC DNA]</scope>
    <source>
        <strain evidence="3">cv. HFTH1</strain>
        <tissue evidence="2">Young leaf</tissue>
    </source>
</reference>
<evidence type="ECO:0000313" key="3">
    <source>
        <dbReference type="Proteomes" id="UP000290289"/>
    </source>
</evidence>
<keyword evidence="3" id="KW-1185">Reference proteome</keyword>
<comment type="caution">
    <text evidence="2">The sequence shown here is derived from an EMBL/GenBank/DDBJ whole genome shotgun (WGS) entry which is preliminary data.</text>
</comment>
<sequence length="143" mass="15514">MWNLISNRRPASRGSQIPSPGGSAIATSTPDVTTTAVPQVMPLGSTVYMALASSTSSVMHPILSAQQTHRRPWSSEEAQQSGEASFVHEKGSHTGKLALYIYKLASSFIFIHSHNAMFLTNIRVPHVVSNIFSSFGLQIDCKQ</sequence>
<dbReference type="Proteomes" id="UP000290289">
    <property type="component" value="Chromosome 1"/>
</dbReference>
<dbReference type="EMBL" id="RDQH01000327">
    <property type="protein sequence ID" value="RXI09137.1"/>
    <property type="molecule type" value="Genomic_DNA"/>
</dbReference>
<feature type="compositionally biased region" description="Low complexity" evidence="1">
    <location>
        <begin position="75"/>
        <end position="85"/>
    </location>
</feature>